<name>A0ABT6W2V1_9ACTN</name>
<feature type="region of interest" description="Disordered" evidence="1">
    <location>
        <begin position="292"/>
        <end position="312"/>
    </location>
</feature>
<evidence type="ECO:0000256" key="2">
    <source>
        <dbReference type="SAM" id="Phobius"/>
    </source>
</evidence>
<evidence type="ECO:0000256" key="1">
    <source>
        <dbReference type="SAM" id="MobiDB-lite"/>
    </source>
</evidence>
<organism evidence="3 4">
    <name type="scientific">Streptantibioticus silvisoli</name>
    <dbReference type="NCBI Taxonomy" id="2705255"/>
    <lineage>
        <taxon>Bacteria</taxon>
        <taxon>Bacillati</taxon>
        <taxon>Actinomycetota</taxon>
        <taxon>Actinomycetes</taxon>
        <taxon>Kitasatosporales</taxon>
        <taxon>Streptomycetaceae</taxon>
        <taxon>Streptantibioticus</taxon>
    </lineage>
</organism>
<dbReference type="RefSeq" id="WP_271322616.1">
    <property type="nucleotide sequence ID" value="NZ_JAAGKO020000030.1"/>
</dbReference>
<evidence type="ECO:0000313" key="3">
    <source>
        <dbReference type="EMBL" id="MDI5965070.1"/>
    </source>
</evidence>
<evidence type="ECO:0008006" key="5">
    <source>
        <dbReference type="Google" id="ProtNLM"/>
    </source>
</evidence>
<comment type="caution">
    <text evidence="3">The sequence shown here is derived from an EMBL/GenBank/DDBJ whole genome shotgun (WGS) entry which is preliminary data.</text>
</comment>
<keyword evidence="4" id="KW-1185">Reference proteome</keyword>
<dbReference type="Proteomes" id="UP001156398">
    <property type="component" value="Unassembled WGS sequence"/>
</dbReference>
<feature type="transmembrane region" description="Helical" evidence="2">
    <location>
        <begin position="157"/>
        <end position="175"/>
    </location>
</feature>
<proteinExistence type="predicted"/>
<sequence>MRRTAQALRDQARELRAIATTDGRLEGAYADTLRAGAADLDHHLRQTAERYEHVHAHLTNWANELDDMQSESTVLLRRAQEESSGPAGAPVGTHPDDDPVQPLRRSLNRLTADRDDRAAVYAARIRHACDDVIADSAWEGVEDAVGAVLDADWVGKVFEAAGWIVTIVGIAALFLTPAGWIVDLVLGLTIALITKDVIALLVGDGSWFDIGMDVVGLLAVGAGKIAFRALTEIQAATKLAAERALEERATAAALHDIRPALDRTYSITRRRGTSQAAKTAARQLRARLRAAAERAGANARQSESARPLAEASRPQTIAYGGDQETANLAADIDHLHTNYGQHEAVRQALHRVALWKGAYKASWMVGMGTDATDKIIGRSSLAPRKPYSRPYDDFKNRLQVGTSW</sequence>
<feature type="region of interest" description="Disordered" evidence="1">
    <location>
        <begin position="77"/>
        <end position="103"/>
    </location>
</feature>
<accession>A0ABT6W2V1</accession>
<evidence type="ECO:0000313" key="4">
    <source>
        <dbReference type="Proteomes" id="UP001156398"/>
    </source>
</evidence>
<keyword evidence="2" id="KW-0812">Transmembrane</keyword>
<reference evidence="3 4" key="1">
    <citation type="submission" date="2023-05" db="EMBL/GenBank/DDBJ databases">
        <title>Streptantibioticus silvisoli sp. nov., acidotolerant actinomycetes 1 from pine litter.</title>
        <authorList>
            <person name="Swiecimska M."/>
            <person name="Golinska P."/>
            <person name="Sangal V."/>
            <person name="Wachnowicz B."/>
            <person name="Goodfellow M."/>
        </authorList>
    </citation>
    <scope>NUCLEOTIDE SEQUENCE [LARGE SCALE GENOMIC DNA]</scope>
    <source>
        <strain evidence="3 4">SL54</strain>
    </source>
</reference>
<protein>
    <recommendedName>
        <fullName evidence="5">WXG100 family type VII secretion target</fullName>
    </recommendedName>
</protein>
<dbReference type="EMBL" id="JAAGKO020000030">
    <property type="protein sequence ID" value="MDI5965070.1"/>
    <property type="molecule type" value="Genomic_DNA"/>
</dbReference>
<gene>
    <name evidence="3" type="ORF">POF43_020495</name>
</gene>
<keyword evidence="2" id="KW-1133">Transmembrane helix</keyword>
<keyword evidence="2" id="KW-0472">Membrane</keyword>